<dbReference type="InterPro" id="IPR042099">
    <property type="entry name" value="ANL_N_sf"/>
</dbReference>
<dbReference type="InterPro" id="IPR023213">
    <property type="entry name" value="CAT-like_dom_sf"/>
</dbReference>
<dbReference type="PROSITE" id="PS00012">
    <property type="entry name" value="PHOSPHOPANTETHEINE"/>
    <property type="match status" value="1"/>
</dbReference>
<dbReference type="SUPFAM" id="SSF47336">
    <property type="entry name" value="ACP-like"/>
    <property type="match status" value="2"/>
</dbReference>
<reference evidence="11 12" key="1">
    <citation type="submission" date="2024-10" db="EMBL/GenBank/DDBJ databases">
        <title>The Natural Products Discovery Center: Release of the First 8490 Sequenced Strains for Exploring Actinobacteria Biosynthetic Diversity.</title>
        <authorList>
            <person name="Kalkreuter E."/>
            <person name="Kautsar S.A."/>
            <person name="Yang D."/>
            <person name="Bader C.D."/>
            <person name="Teijaro C.N."/>
            <person name="Fluegel L."/>
            <person name="Davis C.M."/>
            <person name="Simpson J.R."/>
            <person name="Lauterbach L."/>
            <person name="Steele A.D."/>
            <person name="Gui C."/>
            <person name="Meng S."/>
            <person name="Li G."/>
            <person name="Viehrig K."/>
            <person name="Ye F."/>
            <person name="Su P."/>
            <person name="Kiefer A.F."/>
            <person name="Nichols A."/>
            <person name="Cepeda A.J."/>
            <person name="Yan W."/>
            <person name="Fan B."/>
            <person name="Jiang Y."/>
            <person name="Adhikari A."/>
            <person name="Zheng C.-J."/>
            <person name="Schuster L."/>
            <person name="Cowan T.M."/>
            <person name="Smanski M.J."/>
            <person name="Chevrette M.G."/>
            <person name="De Carvalho L.P.S."/>
            <person name="Shen B."/>
        </authorList>
    </citation>
    <scope>NUCLEOTIDE SEQUENCE [LARGE SCALE GENOMIC DNA]</scope>
    <source>
        <strain evidence="11 12">NPDC048320</strain>
    </source>
</reference>
<keyword evidence="6" id="KW-0597">Phosphoprotein</keyword>
<dbReference type="Gene3D" id="3.30.559.10">
    <property type="entry name" value="Chloramphenicol acetyltransferase-like domain"/>
    <property type="match status" value="1"/>
</dbReference>
<evidence type="ECO:0000256" key="3">
    <source>
        <dbReference type="ARBA" id="ARBA00007380"/>
    </source>
</evidence>
<name>A0ABW7BAE7_9ACTN</name>
<dbReference type="Pfam" id="PF00668">
    <property type="entry name" value="Condensation"/>
    <property type="match status" value="1"/>
</dbReference>
<dbReference type="EMBL" id="JBICYV010000014">
    <property type="protein sequence ID" value="MFG3014176.1"/>
    <property type="molecule type" value="Genomic_DNA"/>
</dbReference>
<dbReference type="PANTHER" id="PTHR45527">
    <property type="entry name" value="NONRIBOSOMAL PEPTIDE SYNTHETASE"/>
    <property type="match status" value="1"/>
</dbReference>
<dbReference type="SUPFAM" id="SSF56801">
    <property type="entry name" value="Acetyl-CoA synthetase-like"/>
    <property type="match status" value="2"/>
</dbReference>
<dbReference type="InterPro" id="IPR009081">
    <property type="entry name" value="PP-bd_ACP"/>
</dbReference>
<evidence type="ECO:0000256" key="6">
    <source>
        <dbReference type="ARBA" id="ARBA00022553"/>
    </source>
</evidence>
<evidence type="ECO:0000256" key="1">
    <source>
        <dbReference type="ARBA" id="ARBA00001957"/>
    </source>
</evidence>
<evidence type="ECO:0000256" key="8">
    <source>
        <dbReference type="ARBA" id="ARBA00033440"/>
    </source>
</evidence>
<dbReference type="InterPro" id="IPR057737">
    <property type="entry name" value="Condensation_MtbB-like"/>
</dbReference>
<organism evidence="11 12">
    <name type="scientific">Streptomyces cinerochromogenes</name>
    <dbReference type="NCBI Taxonomy" id="66422"/>
    <lineage>
        <taxon>Bacteria</taxon>
        <taxon>Bacillati</taxon>
        <taxon>Actinomycetota</taxon>
        <taxon>Actinomycetes</taxon>
        <taxon>Kitasatosporales</taxon>
        <taxon>Streptomycetaceae</taxon>
        <taxon>Streptomyces</taxon>
    </lineage>
</organism>
<comment type="cofactor">
    <cofactor evidence="1">
        <name>pantetheine 4'-phosphate</name>
        <dbReference type="ChEBI" id="CHEBI:47942"/>
    </cofactor>
</comment>
<comment type="pathway">
    <text evidence="2">Siderophore biosynthesis; mycobactin biosynthesis.</text>
</comment>
<dbReference type="Gene3D" id="3.40.50.12780">
    <property type="entry name" value="N-terminal domain of ligase-like"/>
    <property type="match status" value="1"/>
</dbReference>
<evidence type="ECO:0000256" key="2">
    <source>
        <dbReference type="ARBA" id="ARBA00005102"/>
    </source>
</evidence>
<feature type="region of interest" description="Disordered" evidence="9">
    <location>
        <begin position="1680"/>
        <end position="1705"/>
    </location>
</feature>
<dbReference type="NCBIfam" id="TIGR01733">
    <property type="entry name" value="AA-adenyl-dom"/>
    <property type="match status" value="1"/>
</dbReference>
<dbReference type="SMART" id="SM00823">
    <property type="entry name" value="PKS_PP"/>
    <property type="match status" value="2"/>
</dbReference>
<dbReference type="InterPro" id="IPR006162">
    <property type="entry name" value="Ppantetheine_attach_site"/>
</dbReference>
<evidence type="ECO:0000256" key="4">
    <source>
        <dbReference type="ARBA" id="ARBA00016743"/>
    </source>
</evidence>
<dbReference type="InterPro" id="IPR025110">
    <property type="entry name" value="AMP-bd_C"/>
</dbReference>
<dbReference type="InterPro" id="IPR010071">
    <property type="entry name" value="AA_adenyl_dom"/>
</dbReference>
<comment type="caution">
    <text evidence="11">The sequence shown here is derived from an EMBL/GenBank/DDBJ whole genome shotgun (WGS) entry which is preliminary data.</text>
</comment>
<feature type="domain" description="Carrier" evidence="10">
    <location>
        <begin position="1589"/>
        <end position="1664"/>
    </location>
</feature>
<dbReference type="CDD" id="cd05930">
    <property type="entry name" value="A_NRPS"/>
    <property type="match status" value="1"/>
</dbReference>
<proteinExistence type="inferred from homology"/>
<dbReference type="Gene3D" id="3.30.300.30">
    <property type="match status" value="2"/>
</dbReference>
<sequence>MRDTHSPESQLYVHERVALAARRTPRATAVEHAGTALDFAGLEESANRLARHLRGLGVRPKARAGLYLGRGTAHLIAQLACFKLGVAAVLLDPAHPSARVASMLRHAEAAVVLADEQTSAGLDEDPGVPVVLMDGDTWRSAPAEPPEVAVTDATVCHVAFTSGSTGDPKAVLFRHGALRTLVHTLIEQCAVEPRSRGSWLCSPGAGLVEVDCLPLLAAGAAVCVPEPHVAADPGALRDWLVGERISHSLMMTATAERCWSLGWPDDTVLRNVRVAGERLRTWPPDTLPFEVVNVYGSSEATVVTTCNLSAVSRTLTEDERLHRAPPVGRPVPGVNVHVLDESLAPVPPGEPGELYVSGAGLSLGYLNQPATNEEKFLPNPLPDDPHPVLYRTGDVARRWPDGEIEVIGRADDEVKIRGYRVHLGEVESALARQPGVLQAAVTVTEPADGERRLAGYLVTSPSAPPLLSEIRRALRRTLPAYMVPVTLTVVDEIPVGPGGKVDRAALPAAGRNRPGLDVRRVEPRNGTERRLAALWSEVLGLDDIGVLDGFFDLGGDSLSALRLLTRAREELGLDVTLPELMRASSVASLARLAAARGAAEATSSLAGLPPVHCDQAGRYEPFPLTETQQALWIGRGAAVDFGNVGCHGYFEWERDGLDVPRFERAWAEVVRRHDMLRAVVLADGTQRVLPRAAGQEVRVLDLRDESPDAAGERAQRLREEMSHQVMDPHTGPLFDVRVTLLPGGRVRLHIGVDLLVVDAWSLFQVLFPELIELYEDPDTAPPAPEITFRDYVTQARSALEATPAYERSRAYWLERVPDLPPAPDLPLVTRPRGTIRFERHAHRLAPARWHRLQERARRLGVTPSGILVAVFAEVLRTWSRNDAFTINFPVFDRLPVHPDIDRLLGDFTNTLLVAVEKTDGTFAERALDIQEQIWTDLQHRHFNGVRVLRELQRRRPAAGARPAMPIVVTSLLGHPPRRQVSGLGEETYGISQTPQVLLDFQIREIDRTLHLKWDFLDAMFPPGLVDDMFTAYCGLLDRLITEEALWQAERFDLVPAEQLAVRAAVNDTAREVGDTLLHEMLARQAAERPDAPAVITTARTLSHAELHAHANRVGRRLRELGARPGRLVAIVAEKGWEQYAAVYGVLTSGAAHLPVDPAVPPLRLRELLENGEVELVLTQSRLVDALAWPEGVRVLAVDRDFDTVSDAPLDSVQGPRDLAYVIYTSGSTGRPKGVMVDHRGVTNMFSDINARFGVGPGDRVLAVSGLHFDASVYDVFGIIAAGGAAVLPDAGGRPDPAHWVDLVRRESVTFWNSVPALAQMLVEAAEQVAGEHTAPVLEPLRLTVLSGDWIPLTLPDRMRALAPRLRVMGSGGPTETICWSILQPVGEIDPDWTSIPYGKPMANHRYHVLDGAWRDRPVWVPGEMVVGSDVGLAHGYWRDEERTRERFFRLPSTGERVYATGDLGRYLPDGSIEILGRDDFQVQVNGYRIELGEVEHAARSHPRVEACVVVAPARESRARHLVAFVAGDVSADEVSAHLRERLPGYMVPADVRILEALPLTGNGKVDRLALTEQARRTAGQTGPDDPDDTPRGPLEALVAAVCAEVLERPEVGVQDDFFLLGGDSLTGTRFAARLGSLLDVPLSVRDIFDLPTCAQLAKGLATDPEHGPRVVAFAETVARMATEDEGDEGDKEDDAAEAGEELGAG</sequence>
<evidence type="ECO:0000256" key="7">
    <source>
        <dbReference type="ARBA" id="ARBA00022598"/>
    </source>
</evidence>
<evidence type="ECO:0000313" key="11">
    <source>
        <dbReference type="EMBL" id="MFG3014176.1"/>
    </source>
</evidence>
<dbReference type="Gene3D" id="1.10.1200.10">
    <property type="entry name" value="ACP-like"/>
    <property type="match status" value="2"/>
</dbReference>
<dbReference type="CDD" id="cd19535">
    <property type="entry name" value="Cyc_NRPS"/>
    <property type="match status" value="1"/>
</dbReference>
<dbReference type="PANTHER" id="PTHR45527:SF10">
    <property type="entry name" value="PYOCHELIN SYNTHASE PCHF"/>
    <property type="match status" value="1"/>
</dbReference>
<keyword evidence="5" id="KW-0596">Phosphopantetheine</keyword>
<comment type="similarity">
    <text evidence="3">Belongs to the ATP-dependent AMP-binding enzyme family. MbtB subfamily.</text>
</comment>
<dbReference type="InterPro" id="IPR020845">
    <property type="entry name" value="AMP-binding_CS"/>
</dbReference>
<evidence type="ECO:0000259" key="10">
    <source>
        <dbReference type="PROSITE" id="PS50075"/>
    </source>
</evidence>
<dbReference type="RefSeq" id="WP_392820561.1">
    <property type="nucleotide sequence ID" value="NZ_JBICYV010000014.1"/>
</dbReference>
<protein>
    <recommendedName>
        <fullName evidence="4">Phenyloxazoline synthase MbtB</fullName>
    </recommendedName>
    <alternativeName>
        <fullName evidence="8">Mycobactin synthetase protein B</fullName>
    </alternativeName>
</protein>
<accession>A0ABW7BAE7</accession>
<keyword evidence="7" id="KW-0436">Ligase</keyword>
<dbReference type="Pfam" id="PF00501">
    <property type="entry name" value="AMP-binding"/>
    <property type="match status" value="2"/>
</dbReference>
<dbReference type="SUPFAM" id="SSF52777">
    <property type="entry name" value="CoA-dependent acyltransferases"/>
    <property type="match status" value="2"/>
</dbReference>
<dbReference type="PROSITE" id="PS50075">
    <property type="entry name" value="CARRIER"/>
    <property type="match status" value="2"/>
</dbReference>
<dbReference type="InterPro" id="IPR000873">
    <property type="entry name" value="AMP-dep_synth/lig_dom"/>
</dbReference>
<keyword evidence="12" id="KW-1185">Reference proteome</keyword>
<evidence type="ECO:0000313" key="12">
    <source>
        <dbReference type="Proteomes" id="UP001604267"/>
    </source>
</evidence>
<dbReference type="Pfam" id="PF13193">
    <property type="entry name" value="AMP-binding_C"/>
    <property type="match status" value="2"/>
</dbReference>
<dbReference type="Proteomes" id="UP001604267">
    <property type="component" value="Unassembled WGS sequence"/>
</dbReference>
<feature type="compositionally biased region" description="Acidic residues" evidence="9">
    <location>
        <begin position="1683"/>
        <end position="1705"/>
    </location>
</feature>
<evidence type="ECO:0000256" key="5">
    <source>
        <dbReference type="ARBA" id="ARBA00022450"/>
    </source>
</evidence>
<dbReference type="InterPro" id="IPR001242">
    <property type="entry name" value="Condensation_dom"/>
</dbReference>
<dbReference type="Gene3D" id="2.30.38.10">
    <property type="entry name" value="Luciferase, Domain 3"/>
    <property type="match status" value="1"/>
</dbReference>
<feature type="domain" description="Carrier" evidence="10">
    <location>
        <begin position="522"/>
        <end position="597"/>
    </location>
</feature>
<evidence type="ECO:0000256" key="9">
    <source>
        <dbReference type="SAM" id="MobiDB-lite"/>
    </source>
</evidence>
<dbReference type="InterPro" id="IPR045851">
    <property type="entry name" value="AMP-bd_C_sf"/>
</dbReference>
<gene>
    <name evidence="11" type="ORF">ACGFZB_27880</name>
</gene>
<dbReference type="InterPro" id="IPR036736">
    <property type="entry name" value="ACP-like_sf"/>
</dbReference>
<dbReference type="Pfam" id="PF00550">
    <property type="entry name" value="PP-binding"/>
    <property type="match status" value="2"/>
</dbReference>
<dbReference type="InterPro" id="IPR020806">
    <property type="entry name" value="PKS_PP-bd"/>
</dbReference>
<dbReference type="Gene3D" id="3.30.559.30">
    <property type="entry name" value="Nonribosomal peptide synthetase, condensation domain"/>
    <property type="match status" value="1"/>
</dbReference>
<dbReference type="Gene3D" id="3.40.50.980">
    <property type="match status" value="2"/>
</dbReference>
<dbReference type="PROSITE" id="PS00455">
    <property type="entry name" value="AMP_BINDING"/>
    <property type="match status" value="2"/>
</dbReference>